<dbReference type="UniPathway" id="UPA00223">
    <property type="reaction ID" value="UER00717"/>
</dbReference>
<comment type="similarity">
    <text evidence="2">Belongs to the citrate synthase family.</text>
</comment>
<dbReference type="GO" id="GO:0005829">
    <property type="term" value="C:cytosol"/>
    <property type="evidence" value="ECO:0007669"/>
    <property type="project" value="TreeGrafter"/>
</dbReference>
<dbReference type="RefSeq" id="WP_046153012.1">
    <property type="nucleotide sequence ID" value="NZ_LAQU01000011.1"/>
</dbReference>
<dbReference type="STRING" id="28092.WM40_12700"/>
<dbReference type="AlphaFoldDB" id="A0A0F5K082"/>
<dbReference type="InterPro" id="IPR002020">
    <property type="entry name" value="Citrate_synthase"/>
</dbReference>
<evidence type="ECO:0000313" key="6">
    <source>
        <dbReference type="Proteomes" id="UP000033618"/>
    </source>
</evidence>
<dbReference type="PANTHER" id="PTHR11739">
    <property type="entry name" value="CITRATE SYNTHASE"/>
    <property type="match status" value="1"/>
</dbReference>
<dbReference type="InterPro" id="IPR009061">
    <property type="entry name" value="DNA-bd_dom_put_sf"/>
</dbReference>
<gene>
    <name evidence="5" type="ORF">WM40_12700</name>
</gene>
<evidence type="ECO:0000256" key="1">
    <source>
        <dbReference type="ARBA" id="ARBA00004751"/>
    </source>
</evidence>
<dbReference type="GO" id="GO:0006099">
    <property type="term" value="P:tricarboxylic acid cycle"/>
    <property type="evidence" value="ECO:0007669"/>
    <property type="project" value="UniProtKB-UniPathway"/>
</dbReference>
<dbReference type="InterPro" id="IPR036969">
    <property type="entry name" value="Citrate_synthase_sf"/>
</dbReference>
<reference evidence="5 6" key="1">
    <citation type="submission" date="2015-03" db="EMBL/GenBank/DDBJ databases">
        <title>Draft Genome Sequence of Burkholderia andropogonis type strain ICMP2807, isolated from Sorghum bicolor.</title>
        <authorList>
            <person name="Lopes-Santos L."/>
            <person name="Castro D.B."/>
            <person name="Ottoboni L.M."/>
            <person name="Park D."/>
            <person name="Weirc B.S."/>
            <person name="Destefano S.A."/>
        </authorList>
    </citation>
    <scope>NUCLEOTIDE SEQUENCE [LARGE SCALE GENOMIC DNA]</scope>
    <source>
        <strain evidence="5 6">ICMP2807</strain>
    </source>
</reference>
<evidence type="ECO:0000313" key="5">
    <source>
        <dbReference type="EMBL" id="KKB63340.1"/>
    </source>
</evidence>
<evidence type="ECO:0000256" key="3">
    <source>
        <dbReference type="ARBA" id="ARBA00012972"/>
    </source>
</evidence>
<name>A0A0F5K082_9BURK</name>
<sequence>MKEFLSSDEASALLQISLPTLYAYVSRGLIRSIQGEERRARSYFAEDVYRLISTRTARQTSNKSRGSSDVFGVPIESRIALIDKGMLWYRGRSAITLAQTSTIEEVASMLWEVSKFDQGSASDNDIFRLALERIRHAGDDASPLHRALIGLGFAASTHGHFWLRDDRATAAAGAFVLKMMLACVTGVAPTSEPIHQQLARAWKIDDPNAVNVLRAALILCVDHELNPSTYTVRCIASTGSNVLLAVMGGLGALFGPRHGGATGNARTLIREALRESDIPTYLVGRLNGGEQFASFGHKLYPDGDPRATCLLALLRSCRDESARLSGIQEIANTIHRAINLRPNLDFALAAIEETLALPVTSALTLFGIGRAVGWIAHAKEQAMIKEPIRPRAIYIGPRPVD</sequence>
<proteinExistence type="inferred from homology"/>
<organism evidence="5 6">
    <name type="scientific">Robbsia andropogonis</name>
    <dbReference type="NCBI Taxonomy" id="28092"/>
    <lineage>
        <taxon>Bacteria</taxon>
        <taxon>Pseudomonadati</taxon>
        <taxon>Pseudomonadota</taxon>
        <taxon>Betaproteobacteria</taxon>
        <taxon>Burkholderiales</taxon>
        <taxon>Burkholderiaceae</taxon>
        <taxon>Robbsia</taxon>
    </lineage>
</organism>
<dbReference type="SUPFAM" id="SSF46955">
    <property type="entry name" value="Putative DNA-binding domain"/>
    <property type="match status" value="1"/>
</dbReference>
<protein>
    <recommendedName>
        <fullName evidence="3">citrate synthase (unknown stereospecificity)</fullName>
        <ecNumber evidence="3">2.3.3.16</ecNumber>
    </recommendedName>
</protein>
<dbReference type="GO" id="GO:0036440">
    <property type="term" value="F:citrate synthase activity"/>
    <property type="evidence" value="ECO:0007669"/>
    <property type="project" value="UniProtKB-EC"/>
</dbReference>
<dbReference type="InterPro" id="IPR016142">
    <property type="entry name" value="Citrate_synth-like_lrg_a-sub"/>
</dbReference>
<dbReference type="InterPro" id="IPR016143">
    <property type="entry name" value="Citrate_synth-like_sm_a-sub"/>
</dbReference>
<accession>A0A0F5K082</accession>
<comment type="caution">
    <text evidence="5">The sequence shown here is derived from an EMBL/GenBank/DDBJ whole genome shotgun (WGS) entry which is preliminary data.</text>
</comment>
<keyword evidence="6" id="KW-1185">Reference proteome</keyword>
<evidence type="ECO:0000256" key="4">
    <source>
        <dbReference type="ARBA" id="ARBA00022679"/>
    </source>
</evidence>
<dbReference type="PANTHER" id="PTHR11739:SF4">
    <property type="entry name" value="CITRATE SYNTHASE, PEROXISOMAL"/>
    <property type="match status" value="1"/>
</dbReference>
<dbReference type="Gene3D" id="1.10.580.10">
    <property type="entry name" value="Citrate Synthase, domain 1"/>
    <property type="match status" value="1"/>
</dbReference>
<keyword evidence="4" id="KW-0808">Transferase</keyword>
<dbReference type="Gene3D" id="1.10.230.10">
    <property type="entry name" value="Cytochrome P450-Terp, domain 2"/>
    <property type="match status" value="1"/>
</dbReference>
<comment type="pathway">
    <text evidence="1">Carbohydrate metabolism; tricarboxylic acid cycle; isocitrate from oxaloacetate: step 1/2.</text>
</comment>
<dbReference type="GO" id="GO:0005975">
    <property type="term" value="P:carbohydrate metabolic process"/>
    <property type="evidence" value="ECO:0007669"/>
    <property type="project" value="TreeGrafter"/>
</dbReference>
<dbReference type="SUPFAM" id="SSF48256">
    <property type="entry name" value="Citrate synthase"/>
    <property type="match status" value="1"/>
</dbReference>
<dbReference type="CDD" id="cd06102">
    <property type="entry name" value="citrate_synt_like_2"/>
    <property type="match status" value="1"/>
</dbReference>
<evidence type="ECO:0000256" key="2">
    <source>
        <dbReference type="ARBA" id="ARBA00010566"/>
    </source>
</evidence>
<dbReference type="EC" id="2.3.3.16" evidence="3"/>
<dbReference type="Proteomes" id="UP000033618">
    <property type="component" value="Unassembled WGS sequence"/>
</dbReference>
<dbReference type="PATRIC" id="fig|28092.6.peg.2991"/>
<dbReference type="EMBL" id="LAQU01000011">
    <property type="protein sequence ID" value="KKB63340.1"/>
    <property type="molecule type" value="Genomic_DNA"/>
</dbReference>
<dbReference type="Pfam" id="PF00285">
    <property type="entry name" value="Citrate_synt"/>
    <property type="match status" value="1"/>
</dbReference>